<reference evidence="3 4" key="1">
    <citation type="submission" date="2019-12" db="EMBL/GenBank/DDBJ databases">
        <title>Microbes associate with the intestines of laboratory mice.</title>
        <authorList>
            <person name="Navarre W."/>
            <person name="Wong E."/>
        </authorList>
    </citation>
    <scope>NUCLEOTIDE SEQUENCE [LARGE SCALE GENOMIC DNA]</scope>
    <source>
        <strain evidence="3 4">NM82_D38</strain>
    </source>
</reference>
<organism evidence="3 4">
    <name type="scientific">Parasutterella muris</name>
    <dbReference type="NCBI Taxonomy" id="2565572"/>
    <lineage>
        <taxon>Bacteria</taxon>
        <taxon>Pseudomonadati</taxon>
        <taxon>Pseudomonadota</taxon>
        <taxon>Betaproteobacteria</taxon>
        <taxon>Burkholderiales</taxon>
        <taxon>Sutterellaceae</taxon>
        <taxon>Parasutterella</taxon>
    </lineage>
</organism>
<dbReference type="RefSeq" id="WP_160335671.1">
    <property type="nucleotide sequence ID" value="NZ_CALPCV010000034.1"/>
</dbReference>
<evidence type="ECO:0000256" key="1">
    <source>
        <dbReference type="RuleBase" id="RU364038"/>
    </source>
</evidence>
<protein>
    <recommendedName>
        <fullName evidence="1">Thiol:disulfide interchange protein</fullName>
    </recommendedName>
</protein>
<dbReference type="Pfam" id="PF13098">
    <property type="entry name" value="Thioredoxin_2"/>
    <property type="match status" value="1"/>
</dbReference>
<dbReference type="AlphaFoldDB" id="A0A6L6YHZ0"/>
<keyword evidence="1" id="KW-0676">Redox-active center</keyword>
<dbReference type="PANTHER" id="PTHR35272">
    <property type="entry name" value="THIOL:DISULFIDE INTERCHANGE PROTEIN DSBC-RELATED"/>
    <property type="match status" value="1"/>
</dbReference>
<name>A0A6L6YHZ0_9BURK</name>
<keyword evidence="4" id="KW-1185">Reference proteome</keyword>
<evidence type="ECO:0000313" key="4">
    <source>
        <dbReference type="Proteomes" id="UP000472580"/>
    </source>
</evidence>
<sequence>MNHQFNEMDWPEETAVKVVKGAGDKKLAVFMDPFCVYCKKLSKETLANMNNITIYVYLWPILGEESEEMASAILSSSNRAKALVDWMKFDQMPNGLSSEASDQILDKNRRLAERLGLHGTPAIFLSDGRGPFTAMSPTALAAKLSTETA</sequence>
<dbReference type="GO" id="GO:0042597">
    <property type="term" value="C:periplasmic space"/>
    <property type="evidence" value="ECO:0007669"/>
    <property type="project" value="UniProtKB-SubCell"/>
</dbReference>
<dbReference type="InterPro" id="IPR051470">
    <property type="entry name" value="Thiol:disulfide_interchange"/>
</dbReference>
<keyword evidence="1" id="KW-0574">Periplasm</keyword>
<keyword evidence="1" id="KW-0732">Signal</keyword>
<comment type="caution">
    <text evidence="3">The sequence shown here is derived from an EMBL/GenBank/DDBJ whole genome shotgun (WGS) entry which is preliminary data.</text>
</comment>
<dbReference type="PANTHER" id="PTHR35272:SF3">
    <property type="entry name" value="THIOL:DISULFIDE INTERCHANGE PROTEIN DSBC"/>
    <property type="match status" value="1"/>
</dbReference>
<gene>
    <name evidence="3" type="ORF">E5987_08530</name>
</gene>
<accession>A0A6L6YHZ0</accession>
<dbReference type="Gene3D" id="3.40.30.10">
    <property type="entry name" value="Glutaredoxin"/>
    <property type="match status" value="1"/>
</dbReference>
<evidence type="ECO:0000259" key="2">
    <source>
        <dbReference type="Pfam" id="PF13098"/>
    </source>
</evidence>
<dbReference type="InterPro" id="IPR036249">
    <property type="entry name" value="Thioredoxin-like_sf"/>
</dbReference>
<evidence type="ECO:0000313" key="3">
    <source>
        <dbReference type="EMBL" id="MVX57247.1"/>
    </source>
</evidence>
<comment type="function">
    <text evidence="1">Required for disulfide bond formation in some periplasmic proteins. Acts by transferring its disulfide bond to other proteins and is reduced in the process.</text>
</comment>
<dbReference type="SUPFAM" id="SSF52833">
    <property type="entry name" value="Thioredoxin-like"/>
    <property type="match status" value="1"/>
</dbReference>
<comment type="subcellular location">
    <subcellularLocation>
        <location evidence="1">Periplasm</location>
    </subcellularLocation>
</comment>
<dbReference type="EMBL" id="WSRP01000025">
    <property type="protein sequence ID" value="MVX57247.1"/>
    <property type="molecule type" value="Genomic_DNA"/>
</dbReference>
<dbReference type="InterPro" id="IPR012336">
    <property type="entry name" value="Thioredoxin-like_fold"/>
</dbReference>
<feature type="domain" description="Thioredoxin-like fold" evidence="2">
    <location>
        <begin position="20"/>
        <end position="135"/>
    </location>
</feature>
<dbReference type="CDD" id="cd03020">
    <property type="entry name" value="DsbA_DsbC_DsbG"/>
    <property type="match status" value="1"/>
</dbReference>
<dbReference type="InterPro" id="IPR033954">
    <property type="entry name" value="DiS-bond_Isoase_DsbC/G"/>
</dbReference>
<proteinExistence type="inferred from homology"/>
<dbReference type="OrthoDB" id="12976at2"/>
<dbReference type="Proteomes" id="UP000472580">
    <property type="component" value="Unassembled WGS sequence"/>
</dbReference>
<comment type="similarity">
    <text evidence="1">Belongs to the thioredoxin family. DsbC subfamily.</text>
</comment>